<feature type="repeat" description="FG-GAP" evidence="12">
    <location>
        <begin position="482"/>
        <end position="545"/>
    </location>
</feature>
<dbReference type="HOGENOM" id="CLU_011756_0_0_1"/>
<gene>
    <name evidence="15" type="ORF">CAPTEDRAFT_196848</name>
</gene>
<keyword evidence="7" id="KW-0677">Repeat</keyword>
<dbReference type="EC" id="3.1.4.50" evidence="3"/>
<feature type="signal peptide" evidence="13">
    <location>
        <begin position="1"/>
        <end position="18"/>
    </location>
</feature>
<dbReference type="SMART" id="SM00191">
    <property type="entry name" value="Int_alpha"/>
    <property type="match status" value="5"/>
</dbReference>
<comment type="catalytic activity">
    <reaction evidence="11">
        <text>a 6-(alpha-D-glucosaminyl)-1-(1,2-diacyl-sn-glycero-3-phospho)-1D-myo-inositol + H2O = 6-(alpha-D-glucosaminyl)-1D-myo-inositol + a 1,2-diacyl-sn-glycero-3-phosphate + H(+)</text>
        <dbReference type="Rhea" id="RHEA:10832"/>
        <dbReference type="ChEBI" id="CHEBI:15377"/>
        <dbReference type="ChEBI" id="CHEBI:15378"/>
        <dbReference type="ChEBI" id="CHEBI:57997"/>
        <dbReference type="ChEBI" id="CHEBI:58608"/>
        <dbReference type="ChEBI" id="CHEBI:58700"/>
        <dbReference type="EC" id="3.1.4.50"/>
    </reaction>
</comment>
<evidence type="ECO:0000256" key="4">
    <source>
        <dbReference type="ARBA" id="ARBA00015988"/>
    </source>
</evidence>
<evidence type="ECO:0000313" key="17">
    <source>
        <dbReference type="Proteomes" id="UP000014760"/>
    </source>
</evidence>
<feature type="repeat" description="FG-GAP" evidence="12">
    <location>
        <begin position="420"/>
        <end position="481"/>
    </location>
</feature>
<dbReference type="OMA" id="YFRICED"/>
<dbReference type="OrthoDB" id="5317514at2759"/>
<comment type="similarity">
    <text evidence="2">Belongs to the GPLD1 family.</text>
</comment>
<dbReference type="GO" id="GO:0004621">
    <property type="term" value="F:glycosylphosphatidylinositol phospholipase D activity"/>
    <property type="evidence" value="ECO:0007669"/>
    <property type="project" value="UniProtKB-EC"/>
</dbReference>
<feature type="domain" description="Phospholipase C/D" evidence="14">
    <location>
        <begin position="23"/>
        <end position="185"/>
    </location>
</feature>
<dbReference type="InterPro" id="IPR013519">
    <property type="entry name" value="Int_alpha_beta-p"/>
</dbReference>
<evidence type="ECO:0000259" key="14">
    <source>
        <dbReference type="Pfam" id="PF00882"/>
    </source>
</evidence>
<accession>R7VLU7</accession>
<evidence type="ECO:0000256" key="9">
    <source>
        <dbReference type="ARBA" id="ARBA00023180"/>
    </source>
</evidence>
<keyword evidence="6 13" id="KW-0732">Signal</keyword>
<dbReference type="Pfam" id="PF01839">
    <property type="entry name" value="FG-GAP"/>
    <property type="match status" value="3"/>
</dbReference>
<evidence type="ECO:0000256" key="3">
    <source>
        <dbReference type="ARBA" id="ARBA00012284"/>
    </source>
</evidence>
<dbReference type="Proteomes" id="UP000014760">
    <property type="component" value="Unassembled WGS sequence"/>
</dbReference>
<evidence type="ECO:0000256" key="11">
    <source>
        <dbReference type="ARBA" id="ARBA00093237"/>
    </source>
</evidence>
<evidence type="ECO:0000256" key="2">
    <source>
        <dbReference type="ARBA" id="ARBA00008652"/>
    </source>
</evidence>
<dbReference type="EnsemblMetazoa" id="CapteT196848">
    <property type="protein sequence ID" value="CapteP196848"/>
    <property type="gene ID" value="CapteG196848"/>
</dbReference>
<reference evidence="17" key="1">
    <citation type="submission" date="2012-12" db="EMBL/GenBank/DDBJ databases">
        <authorList>
            <person name="Hellsten U."/>
            <person name="Grimwood J."/>
            <person name="Chapman J.A."/>
            <person name="Shapiro H."/>
            <person name="Aerts A."/>
            <person name="Otillar R.P."/>
            <person name="Terry A.Y."/>
            <person name="Boore J.L."/>
            <person name="Simakov O."/>
            <person name="Marletaz F."/>
            <person name="Cho S.-J."/>
            <person name="Edsinger-Gonzales E."/>
            <person name="Havlak P."/>
            <person name="Kuo D.-H."/>
            <person name="Larsson T."/>
            <person name="Lv J."/>
            <person name="Arendt D."/>
            <person name="Savage R."/>
            <person name="Osoegawa K."/>
            <person name="de Jong P."/>
            <person name="Lindberg D.R."/>
            <person name="Seaver E.C."/>
            <person name="Weisblat D.A."/>
            <person name="Putnam N.H."/>
            <person name="Grigoriev I.V."/>
            <person name="Rokhsar D.S."/>
        </authorList>
    </citation>
    <scope>NUCLEOTIDE SEQUENCE</scope>
    <source>
        <strain evidence="17">I ESC-2004</strain>
    </source>
</reference>
<dbReference type="InterPro" id="IPR029002">
    <property type="entry name" value="PLPC/GPLD1"/>
</dbReference>
<keyword evidence="17" id="KW-1185">Reference proteome</keyword>
<keyword evidence="8" id="KW-0378">Hydrolase</keyword>
<reference evidence="15 17" key="2">
    <citation type="journal article" date="2013" name="Nature">
        <title>Insights into bilaterian evolution from three spiralian genomes.</title>
        <authorList>
            <person name="Simakov O."/>
            <person name="Marletaz F."/>
            <person name="Cho S.J."/>
            <person name="Edsinger-Gonzales E."/>
            <person name="Havlak P."/>
            <person name="Hellsten U."/>
            <person name="Kuo D.H."/>
            <person name="Larsson T."/>
            <person name="Lv J."/>
            <person name="Arendt D."/>
            <person name="Savage R."/>
            <person name="Osoegawa K."/>
            <person name="de Jong P."/>
            <person name="Grimwood J."/>
            <person name="Chapman J.A."/>
            <person name="Shapiro H."/>
            <person name="Aerts A."/>
            <person name="Otillar R.P."/>
            <person name="Terry A.Y."/>
            <person name="Boore J.L."/>
            <person name="Grigoriev I.V."/>
            <person name="Lindberg D.R."/>
            <person name="Seaver E.C."/>
            <person name="Weisblat D.A."/>
            <person name="Putnam N.H."/>
            <person name="Rokhsar D.S."/>
        </authorList>
    </citation>
    <scope>NUCLEOTIDE SEQUENCE</scope>
    <source>
        <strain evidence="15 17">I ESC-2004</strain>
    </source>
</reference>
<proteinExistence type="inferred from homology"/>
<dbReference type="PROSITE" id="PS51470">
    <property type="entry name" value="FG_GAP"/>
    <property type="match status" value="3"/>
</dbReference>
<evidence type="ECO:0000256" key="1">
    <source>
        <dbReference type="ARBA" id="ARBA00004613"/>
    </source>
</evidence>
<keyword evidence="5" id="KW-0964">Secreted</keyword>
<evidence type="ECO:0000256" key="13">
    <source>
        <dbReference type="SAM" id="SignalP"/>
    </source>
</evidence>
<evidence type="ECO:0000256" key="7">
    <source>
        <dbReference type="ARBA" id="ARBA00022737"/>
    </source>
</evidence>
<dbReference type="PANTHER" id="PTHR23221:SF7">
    <property type="entry name" value="PHOSPHATIDYLINOSITOL-GLYCAN-SPECIFIC PHOSPHOLIPASE D"/>
    <property type="match status" value="1"/>
</dbReference>
<dbReference type="PANTHER" id="PTHR23221">
    <property type="entry name" value="GLYCOSYLPHOSPHATIDYLINOSITOL PHOSPHOLIPASE D"/>
    <property type="match status" value="1"/>
</dbReference>
<dbReference type="EMBL" id="KB292234">
    <property type="protein sequence ID" value="ELU17925.1"/>
    <property type="molecule type" value="Genomic_DNA"/>
</dbReference>
<sequence>MWKLGILFVCWGFHSVDACGITTHIDIAERTREFLGFSSEGIFYKDLIDKHPDAFQAGAPYPDAYYPDVCFGGDFHDVAEDTHWTPFLNASVNYIRKRYSRPWNEDAEKLVVFLMSVVQHQVADASWHSLGIDQGFLRAMANINYHGSFSAAHSDGDFGGDVVNLFALDTEYIGRLDKWYVPTQDLLGIYEELYGRADMMREDVIQNCTFLLFLGRLGENLGIVDLLYPQYAEASPFLIDQLQSYYLGGMDDMATWSSHVIGHTVTMLDHGTDVCELPENPLYIECNQIRDNRLRSKRSVHQLKNPGIDEEFLLKTSSLIDEDEVIVTRSARGVYFEPTESLKRKIMQSIKSAPKVDVDDAVLPDFSYSSSGEYSRFGEAVITGDVNNDGLDDLIIGAPDYGESGSVDGFPSVNSSIDEVADKKLIGIQENGRFGTALAIVDLNADGVNDLAISAPTIGSGSLQYHGVVYIFYGTQTELSDIPSVTYVCQERYCNFGSALASGDLNLDGFADLVVGSPHSPGNFVSAEQRGAISVLYADAERKGSTQILRGETSSQWMYFGSQDYDWTGFSLDVHTENSGQTWLAVGAPTHRICTHDDCRYDSTDLQSVGKVLLFKAPLSDEPQQVILGHQVFGQTGFSVKFGKYRDQAVLSIGSVTAVGEIGSINNLTQAGEVALFNVSANGLDLEPWLRFEGDRSFGRFGSNVLFMRLNNTDVIAVSAALRSETMLHDREAGKVFIFYPDSALRRNAFEADVVLSFDEDKSHFGTSLIHHEASVLRDRIGD</sequence>
<name>R7VLU7_CAPTE</name>
<dbReference type="GO" id="GO:0031012">
    <property type="term" value="C:extracellular matrix"/>
    <property type="evidence" value="ECO:0007669"/>
    <property type="project" value="TreeGrafter"/>
</dbReference>
<dbReference type="SUPFAM" id="SSF69318">
    <property type="entry name" value="Integrin alpha N-terminal domain"/>
    <property type="match status" value="2"/>
</dbReference>
<evidence type="ECO:0000256" key="5">
    <source>
        <dbReference type="ARBA" id="ARBA00022525"/>
    </source>
</evidence>
<dbReference type="InterPro" id="IPR001028">
    <property type="entry name" value="Gprt_PLipase_D"/>
</dbReference>
<evidence type="ECO:0000256" key="12">
    <source>
        <dbReference type="PROSITE-ProRule" id="PRU00803"/>
    </source>
</evidence>
<dbReference type="Pfam" id="PF00882">
    <property type="entry name" value="Zn_dep_PLPC"/>
    <property type="match status" value="1"/>
</dbReference>
<dbReference type="STRING" id="283909.R7VLU7"/>
<dbReference type="PRINTS" id="PR00718">
    <property type="entry name" value="PHPHLIPASED"/>
</dbReference>
<evidence type="ECO:0000313" key="16">
    <source>
        <dbReference type="EnsemblMetazoa" id="CapteP196848"/>
    </source>
</evidence>
<reference evidence="16" key="3">
    <citation type="submission" date="2015-06" db="UniProtKB">
        <authorList>
            <consortium name="EnsemblMetazoa"/>
        </authorList>
    </citation>
    <scope>IDENTIFICATION</scope>
</reference>
<evidence type="ECO:0000256" key="10">
    <source>
        <dbReference type="ARBA" id="ARBA00029753"/>
    </source>
</evidence>
<protein>
    <recommendedName>
        <fullName evidence="4">Phosphatidylinositol-glycan-specific phospholipase D</fullName>
        <ecNumber evidence="3">3.1.4.50</ecNumber>
    </recommendedName>
    <alternativeName>
        <fullName evidence="10">Glycosyl-phosphatidylinositol-specific phospholipase D</fullName>
    </alternativeName>
</protein>
<dbReference type="EMBL" id="AMQN01003926">
    <property type="status" value="NOT_ANNOTATED_CDS"/>
    <property type="molecule type" value="Genomic_DNA"/>
</dbReference>
<keyword evidence="9" id="KW-0325">Glycoprotein</keyword>
<dbReference type="GO" id="GO:0005615">
    <property type="term" value="C:extracellular space"/>
    <property type="evidence" value="ECO:0007669"/>
    <property type="project" value="TreeGrafter"/>
</dbReference>
<evidence type="ECO:0000313" key="15">
    <source>
        <dbReference type="EMBL" id="ELU17925.1"/>
    </source>
</evidence>
<feature type="chain" id="PRO_5008789164" description="Phosphatidylinositol-glycan-specific phospholipase D" evidence="13">
    <location>
        <begin position="19"/>
        <end position="783"/>
    </location>
</feature>
<dbReference type="InterPro" id="IPR013517">
    <property type="entry name" value="FG-GAP"/>
</dbReference>
<dbReference type="Gene3D" id="2.130.10.130">
    <property type="entry name" value="Integrin alpha, N-terminal"/>
    <property type="match status" value="3"/>
</dbReference>
<evidence type="ECO:0000256" key="6">
    <source>
        <dbReference type="ARBA" id="ARBA00022729"/>
    </source>
</evidence>
<dbReference type="InterPro" id="IPR028994">
    <property type="entry name" value="Integrin_alpha_N"/>
</dbReference>
<dbReference type="AlphaFoldDB" id="R7VLU7"/>
<evidence type="ECO:0000256" key="8">
    <source>
        <dbReference type="ARBA" id="ARBA00022801"/>
    </source>
</evidence>
<feature type="repeat" description="FG-GAP" evidence="12">
    <location>
        <begin position="363"/>
        <end position="419"/>
    </location>
</feature>
<organism evidence="15">
    <name type="scientific">Capitella teleta</name>
    <name type="common">Polychaete worm</name>
    <dbReference type="NCBI Taxonomy" id="283909"/>
    <lineage>
        <taxon>Eukaryota</taxon>
        <taxon>Metazoa</taxon>
        <taxon>Spiralia</taxon>
        <taxon>Lophotrochozoa</taxon>
        <taxon>Annelida</taxon>
        <taxon>Polychaeta</taxon>
        <taxon>Sedentaria</taxon>
        <taxon>Scolecida</taxon>
        <taxon>Capitellidae</taxon>
        <taxon>Capitella</taxon>
    </lineage>
</organism>
<comment type="subcellular location">
    <subcellularLocation>
        <location evidence="1">Secreted</location>
    </subcellularLocation>
</comment>